<dbReference type="Pfam" id="PF26146">
    <property type="entry name" value="PI-PLC_X"/>
    <property type="match status" value="1"/>
</dbReference>
<accession>A0A2T4ULZ8</accession>
<dbReference type="AlphaFoldDB" id="A0A2T4ULZ8"/>
<feature type="region of interest" description="Disordered" evidence="1">
    <location>
        <begin position="398"/>
        <end position="419"/>
    </location>
</feature>
<feature type="transmembrane region" description="Helical" evidence="2">
    <location>
        <begin position="372"/>
        <end position="393"/>
    </location>
</feature>
<evidence type="ECO:0000256" key="1">
    <source>
        <dbReference type="SAM" id="MobiDB-lite"/>
    </source>
</evidence>
<dbReference type="RefSeq" id="WP_107568866.1">
    <property type="nucleotide sequence ID" value="NZ_PYYB01000001.1"/>
</dbReference>
<dbReference type="InterPro" id="IPR051057">
    <property type="entry name" value="PI-PLC_domain"/>
</dbReference>
<dbReference type="GO" id="GO:0008081">
    <property type="term" value="F:phosphoric diester hydrolase activity"/>
    <property type="evidence" value="ECO:0007669"/>
    <property type="project" value="InterPro"/>
</dbReference>
<feature type="transmembrane region" description="Helical" evidence="2">
    <location>
        <begin position="176"/>
        <end position="195"/>
    </location>
</feature>
<name>A0A2T4ULZ8_9ACTN</name>
<evidence type="ECO:0008006" key="5">
    <source>
        <dbReference type="Google" id="ProtNLM"/>
    </source>
</evidence>
<evidence type="ECO:0000256" key="2">
    <source>
        <dbReference type="SAM" id="Phobius"/>
    </source>
</evidence>
<proteinExistence type="predicted"/>
<comment type="caution">
    <text evidence="3">The sequence shown here is derived from an EMBL/GenBank/DDBJ whole genome shotgun (WGS) entry which is preliminary data.</text>
</comment>
<dbReference type="GO" id="GO:0006629">
    <property type="term" value="P:lipid metabolic process"/>
    <property type="evidence" value="ECO:0007669"/>
    <property type="project" value="InterPro"/>
</dbReference>
<feature type="transmembrane region" description="Helical" evidence="2">
    <location>
        <begin position="302"/>
        <end position="321"/>
    </location>
</feature>
<evidence type="ECO:0000313" key="4">
    <source>
        <dbReference type="Proteomes" id="UP000240739"/>
    </source>
</evidence>
<dbReference type="PANTHER" id="PTHR13593:SF140">
    <property type="entry name" value="PLC-LIKE PHOSPHODIESTERASE"/>
    <property type="match status" value="1"/>
</dbReference>
<feature type="transmembrane region" description="Helical" evidence="2">
    <location>
        <begin position="260"/>
        <end position="281"/>
    </location>
</feature>
<dbReference type="PANTHER" id="PTHR13593">
    <property type="match status" value="1"/>
</dbReference>
<feature type="transmembrane region" description="Helical" evidence="2">
    <location>
        <begin position="327"/>
        <end position="351"/>
    </location>
</feature>
<dbReference type="EMBL" id="PYYB01000001">
    <property type="protein sequence ID" value="PTL60221.1"/>
    <property type="molecule type" value="Genomic_DNA"/>
</dbReference>
<dbReference type="Gene3D" id="3.20.20.190">
    <property type="entry name" value="Phosphatidylinositol (PI) phosphodiesterase"/>
    <property type="match status" value="1"/>
</dbReference>
<dbReference type="OrthoDB" id="5240859at2"/>
<sequence length="727" mass="75686">MAGGPGRPAARAVLSRILAVLGAVVLVAGVLATYLREEVVDQRAFVAHAVDALDEPAVRDLVSGQVVQQLVDEGGTDLIAARPLVRPLVDALVSTEAFGELFEVAARDTHRLLFTRDDDVSFAVADAGTLAIEAVRAAAPGLAESLPATVDVDVVALRDEDLLAGLARAGERARTLALVLPPLGLLLVLAGVAVARDRRAALVRGGLSVAVACGLLVAALTVWRARLGAGAVAPSDLRDEDVRAAVDAAWGVYFAGLRDWLVAIGLAGVMTAALAAGRVTAATATQRLRALVARAGGTPAGAPARTLRGVALVALGGLLLWQPAGVVAAVALLLGGTLVYVGVGELAALLPDRLTRDEPARTGGAGGRGTGPLPWLAAVGVLLLGAVVAGAAVGGDGPAPERASLSPPTPEQATSTGCNGSRALCDRRLDEVVFPGTHNSFSAALEPGWLFANQRTGIRRQLQDGIRLLLLDPHHGVRDGSRVRTDLEADGSDRNRVAAQLSPGAVRAAERLGGRVGLGDLKGRRDVFLCHSLCELGAESFVAELGVVRDFLAANRGEVVVLLIEPSVSPQLVAGALRRARLLDALAVLDRDEPLPTLGQLLRRGDRLVVLTERDGGAYDWYHPAFSFVQDTPLGARKASEFSCAPNRGDEDSPLLMLNHWIDRFPPPFSANRRASTAAALRERVARCEQERGRPVNLIAVDFGDASGVVEVARELNARADDPGDVG</sequence>
<organism evidence="3 4">
    <name type="scientific">Paraconexibacter algicola</name>
    <dbReference type="NCBI Taxonomy" id="2133960"/>
    <lineage>
        <taxon>Bacteria</taxon>
        <taxon>Bacillati</taxon>
        <taxon>Actinomycetota</taxon>
        <taxon>Thermoleophilia</taxon>
        <taxon>Solirubrobacterales</taxon>
        <taxon>Paraconexibacteraceae</taxon>
        <taxon>Paraconexibacter</taxon>
    </lineage>
</organism>
<reference evidence="3 4" key="1">
    <citation type="submission" date="2018-03" db="EMBL/GenBank/DDBJ databases">
        <title>Aquarubrobacter algicola gen. nov., sp. nov., a novel actinobacterium isolated from shallow eutrophic lake during the end of cyanobacterial harmful algal blooms.</title>
        <authorList>
            <person name="Chun S.J."/>
        </authorList>
    </citation>
    <scope>NUCLEOTIDE SEQUENCE [LARGE SCALE GENOMIC DNA]</scope>
    <source>
        <strain evidence="3 4">Seoho-28</strain>
    </source>
</reference>
<dbReference type="InterPro" id="IPR017946">
    <property type="entry name" value="PLC-like_Pdiesterase_TIM-brl"/>
</dbReference>
<gene>
    <name evidence="3" type="ORF">C7Y72_11520</name>
</gene>
<keyword evidence="2" id="KW-0472">Membrane</keyword>
<evidence type="ECO:0000313" key="3">
    <source>
        <dbReference type="EMBL" id="PTL60221.1"/>
    </source>
</evidence>
<keyword evidence="2" id="KW-0812">Transmembrane</keyword>
<protein>
    <recommendedName>
        <fullName evidence="5">Phosphatidylinositol diacylglycerol-lyase</fullName>
    </recommendedName>
</protein>
<keyword evidence="2" id="KW-1133">Transmembrane helix</keyword>
<feature type="transmembrane region" description="Helical" evidence="2">
    <location>
        <begin position="202"/>
        <end position="223"/>
    </location>
</feature>
<dbReference type="SUPFAM" id="SSF51695">
    <property type="entry name" value="PLC-like phosphodiesterases"/>
    <property type="match status" value="1"/>
</dbReference>
<feature type="transmembrane region" description="Helical" evidence="2">
    <location>
        <begin position="12"/>
        <end position="35"/>
    </location>
</feature>
<dbReference type="Proteomes" id="UP000240739">
    <property type="component" value="Unassembled WGS sequence"/>
</dbReference>
<keyword evidence="4" id="KW-1185">Reference proteome</keyword>